<evidence type="ECO:0000259" key="4">
    <source>
        <dbReference type="Pfam" id="PF16335"/>
    </source>
</evidence>
<keyword evidence="2" id="KW-0472">Membrane</keyword>
<keyword evidence="3" id="KW-0732">Signal</keyword>
<protein>
    <submittedName>
        <fullName evidence="5">DUF4965 and DUF1793 domain-containing protein</fullName>
    </submittedName>
</protein>
<keyword evidence="2" id="KW-0812">Transmembrane</keyword>
<feature type="domain" description="Glutaminase A central" evidence="4">
    <location>
        <begin position="1"/>
        <end position="295"/>
    </location>
</feature>
<evidence type="ECO:0000256" key="1">
    <source>
        <dbReference type="SAM" id="MobiDB-lite"/>
    </source>
</evidence>
<feature type="compositionally biased region" description="Polar residues" evidence="1">
    <location>
        <begin position="325"/>
        <end position="334"/>
    </location>
</feature>
<feature type="signal peptide" evidence="3">
    <location>
        <begin position="1"/>
        <end position="16"/>
    </location>
</feature>
<dbReference type="Proteomes" id="UP000703269">
    <property type="component" value="Unassembled WGS sequence"/>
</dbReference>
<feature type="region of interest" description="Disordered" evidence="1">
    <location>
        <begin position="430"/>
        <end position="456"/>
    </location>
</feature>
<dbReference type="InterPro" id="IPR032514">
    <property type="entry name" value="GtaA_central"/>
</dbReference>
<gene>
    <name evidence="5" type="ORF">PsYK624_114090</name>
</gene>
<comment type="caution">
    <text evidence="5">The sequence shown here is derived from an EMBL/GenBank/DDBJ whole genome shotgun (WGS) entry which is preliminary data.</text>
</comment>
<name>A0A9P3GHX5_9APHY</name>
<evidence type="ECO:0000313" key="5">
    <source>
        <dbReference type="EMBL" id="GJE95228.1"/>
    </source>
</evidence>
<dbReference type="PANTHER" id="PTHR31987:SF1">
    <property type="entry name" value="GLUTAMINASE A"/>
    <property type="match status" value="1"/>
</dbReference>
<sequence>MFSAFPFFLSLNVSYGAWLLKPVLDYASSPNWSYPYAPGDIGDTYPYASGSSVDSSLDIEETGNMLVMVLAHARASGDGSLIGGYYQLLRTWADYLVNNTWLLRRKSVTSDRGSPANSTNLALKGIIAIGAMSQMSEAARQQEDAARYSSIARLYASSWASLAVGSDQHILAAFGDPDPSWTLAYNLFADKWLGTNLFNDSLLTSETKFIQHLFGSTKFSGGPSISYEDTDMNTAWIMFTAMAMNDDTVRDSLIDTLWTKLTAQLTPQRLSTILSPQPSRADEGGSPGVGAIFAPLAFAIPNVTIVVTDVDAGSDGPTVSKRPSGATQHSQASEPQIRRIAGAAAGGVCALLISGTAGFMLWHRGCCEKMYASEDGPRSLTEPTPYTFVSEYPEQNVQSLEQQAGYGSKLTRERTRAFVARSAIYSRDSTRAPIGGSPGAQEMLEVPPPTYYSAQR</sequence>
<reference evidence="5 6" key="1">
    <citation type="submission" date="2021-08" db="EMBL/GenBank/DDBJ databases">
        <title>Draft Genome Sequence of Phanerochaete sordida strain YK-624.</title>
        <authorList>
            <person name="Mori T."/>
            <person name="Dohra H."/>
            <person name="Suzuki T."/>
            <person name="Kawagishi H."/>
            <person name="Hirai H."/>
        </authorList>
    </citation>
    <scope>NUCLEOTIDE SEQUENCE [LARGE SCALE GENOMIC DNA]</scope>
    <source>
        <strain evidence="5 6">YK-624</strain>
    </source>
</reference>
<dbReference type="InterPro" id="IPR052743">
    <property type="entry name" value="Glutaminase_GtaA"/>
</dbReference>
<feature type="region of interest" description="Disordered" evidence="1">
    <location>
        <begin position="314"/>
        <end position="335"/>
    </location>
</feature>
<dbReference type="AlphaFoldDB" id="A0A9P3GHX5"/>
<feature type="transmembrane region" description="Helical" evidence="2">
    <location>
        <begin position="340"/>
        <end position="362"/>
    </location>
</feature>
<dbReference type="OrthoDB" id="3918848at2759"/>
<accession>A0A9P3GHX5</accession>
<evidence type="ECO:0000313" key="6">
    <source>
        <dbReference type="Proteomes" id="UP000703269"/>
    </source>
</evidence>
<keyword evidence="6" id="KW-1185">Reference proteome</keyword>
<organism evidence="5 6">
    <name type="scientific">Phanerochaete sordida</name>
    <dbReference type="NCBI Taxonomy" id="48140"/>
    <lineage>
        <taxon>Eukaryota</taxon>
        <taxon>Fungi</taxon>
        <taxon>Dikarya</taxon>
        <taxon>Basidiomycota</taxon>
        <taxon>Agaricomycotina</taxon>
        <taxon>Agaricomycetes</taxon>
        <taxon>Polyporales</taxon>
        <taxon>Phanerochaetaceae</taxon>
        <taxon>Phanerochaete</taxon>
    </lineage>
</organism>
<feature type="chain" id="PRO_5040317598" evidence="3">
    <location>
        <begin position="17"/>
        <end position="456"/>
    </location>
</feature>
<dbReference type="EMBL" id="BPQB01000047">
    <property type="protein sequence ID" value="GJE95228.1"/>
    <property type="molecule type" value="Genomic_DNA"/>
</dbReference>
<keyword evidence="2" id="KW-1133">Transmembrane helix</keyword>
<evidence type="ECO:0000256" key="3">
    <source>
        <dbReference type="SAM" id="SignalP"/>
    </source>
</evidence>
<evidence type="ECO:0000256" key="2">
    <source>
        <dbReference type="SAM" id="Phobius"/>
    </source>
</evidence>
<dbReference type="Pfam" id="PF16335">
    <property type="entry name" value="GtaA_6_Hairpin"/>
    <property type="match status" value="1"/>
</dbReference>
<dbReference type="PANTHER" id="PTHR31987">
    <property type="entry name" value="GLUTAMINASE A-RELATED"/>
    <property type="match status" value="1"/>
</dbReference>
<proteinExistence type="predicted"/>